<protein>
    <submittedName>
        <fullName evidence="2">Uncharacterized protein</fullName>
    </submittedName>
</protein>
<organism evidence="1 2">
    <name type="scientific">Acrobeloides nanus</name>
    <dbReference type="NCBI Taxonomy" id="290746"/>
    <lineage>
        <taxon>Eukaryota</taxon>
        <taxon>Metazoa</taxon>
        <taxon>Ecdysozoa</taxon>
        <taxon>Nematoda</taxon>
        <taxon>Chromadorea</taxon>
        <taxon>Rhabditida</taxon>
        <taxon>Tylenchina</taxon>
        <taxon>Cephalobomorpha</taxon>
        <taxon>Cephaloboidea</taxon>
        <taxon>Cephalobidae</taxon>
        <taxon>Acrobeloides</taxon>
    </lineage>
</organism>
<evidence type="ECO:0000313" key="1">
    <source>
        <dbReference type="Proteomes" id="UP000887540"/>
    </source>
</evidence>
<keyword evidence="1" id="KW-1185">Reference proteome</keyword>
<accession>A0A914CXR8</accession>
<dbReference type="Proteomes" id="UP000887540">
    <property type="component" value="Unplaced"/>
</dbReference>
<name>A0A914CXR8_9BILA</name>
<proteinExistence type="predicted"/>
<dbReference type="WBParaSite" id="ACRNAN_scaffold15411.g25710.t1">
    <property type="protein sequence ID" value="ACRNAN_scaffold15411.g25710.t1"/>
    <property type="gene ID" value="ACRNAN_scaffold15411.g25710"/>
</dbReference>
<evidence type="ECO:0000313" key="2">
    <source>
        <dbReference type="WBParaSite" id="ACRNAN_scaffold15411.g25710.t1"/>
    </source>
</evidence>
<dbReference type="AlphaFoldDB" id="A0A914CXR8"/>
<reference evidence="2" key="1">
    <citation type="submission" date="2022-11" db="UniProtKB">
        <authorList>
            <consortium name="WormBaseParasite"/>
        </authorList>
    </citation>
    <scope>IDENTIFICATION</scope>
</reference>
<sequence length="208" mass="23966">MTINSITYRISEHNRNTNITATKLKEYIKFNIVVYEAIDPFFAGLKDDTLALYMITNFAEDYSDLIYLNFNLYTQDHGGRKFKKSPTGTNRHDRMARTLESITIEFYEGSGYSYAAGLLSQQFHIIVRLILINYEGNFADRISSKMKSLLDLGTLISKSYLKIFPLMPSQKLEDLSSELSVCTHNRDGNTYKNKISPNKSSFYSWINL</sequence>